<evidence type="ECO:0000256" key="1">
    <source>
        <dbReference type="ARBA" id="ARBA00010617"/>
    </source>
</evidence>
<comment type="caution">
    <text evidence="8">The sequence shown here is derived from an EMBL/GenBank/DDBJ whole genome shotgun (WGS) entry which is preliminary data.</text>
</comment>
<dbReference type="RefSeq" id="WP_036690664.1">
    <property type="nucleotide sequence ID" value="NZ_JNVM01000033.1"/>
</dbReference>
<sequence>MESAKELSKAIAPVKELSAKETQIDPFPFFRRCRESTPVRYDTQRECWDIFRYDDVYNVLKDHTTFSSVRPIKGPVLLGSIIGMDPPKHMQMRSIVSKAFTPKSIEELGPRIASITEELLSVVANEVTMDLVHDLAVPLPVIVIAELLGVPAQDRQLFKEWSDSIVKGPESGDKEDMHRLYLEREKTRRELDDYFLKVIAERRNRPEDDLVTKLVEAEVNGERLNDMEIVEFCILLLAAGNETTTNLITNSVRRLAENPALQATLHDQPALIESFIEEVLRYYPPVLSLSRYATKDVQIGNVEIRKGELIIPWIGSANRDENKFPAADQFIEDRTPNPHMSFGFGNHFCLGAPLARLEAKIALRIISNRMTNIRFADHFEFKPIRSPFVYGVEELPILFDTNL</sequence>
<evidence type="ECO:0000313" key="8">
    <source>
        <dbReference type="EMBL" id="KEQ22620.1"/>
    </source>
</evidence>
<comment type="similarity">
    <text evidence="1 7">Belongs to the cytochrome P450 family.</text>
</comment>
<dbReference type="InterPro" id="IPR036396">
    <property type="entry name" value="Cyt_P450_sf"/>
</dbReference>
<keyword evidence="2 7" id="KW-0349">Heme</keyword>
<evidence type="ECO:0000256" key="2">
    <source>
        <dbReference type="ARBA" id="ARBA00022617"/>
    </source>
</evidence>
<dbReference type="OrthoDB" id="9801155at2"/>
<evidence type="ECO:0000313" key="9">
    <source>
        <dbReference type="Proteomes" id="UP000028123"/>
    </source>
</evidence>
<keyword evidence="3 7" id="KW-0479">Metal-binding</keyword>
<dbReference type="Pfam" id="PF00067">
    <property type="entry name" value="p450"/>
    <property type="match status" value="1"/>
</dbReference>
<dbReference type="Proteomes" id="UP000028123">
    <property type="component" value="Unassembled WGS sequence"/>
</dbReference>
<name>A0A081NVZ7_9BACL</name>
<evidence type="ECO:0000256" key="6">
    <source>
        <dbReference type="ARBA" id="ARBA00023033"/>
    </source>
</evidence>
<dbReference type="CDD" id="cd11032">
    <property type="entry name" value="P450_EryK-like"/>
    <property type="match status" value="1"/>
</dbReference>
<keyword evidence="9" id="KW-1185">Reference proteome</keyword>
<organism evidence="8 9">
    <name type="scientific">Paenibacillus tyrfis</name>
    <dbReference type="NCBI Taxonomy" id="1501230"/>
    <lineage>
        <taxon>Bacteria</taxon>
        <taxon>Bacillati</taxon>
        <taxon>Bacillota</taxon>
        <taxon>Bacilli</taxon>
        <taxon>Bacillales</taxon>
        <taxon>Paenibacillaceae</taxon>
        <taxon>Paenibacillus</taxon>
    </lineage>
</organism>
<evidence type="ECO:0000256" key="4">
    <source>
        <dbReference type="ARBA" id="ARBA00023002"/>
    </source>
</evidence>
<dbReference type="FunFam" id="1.10.630.10:FF:000018">
    <property type="entry name" value="Cytochrome P450 monooxygenase"/>
    <property type="match status" value="1"/>
</dbReference>
<dbReference type="GO" id="GO:0016705">
    <property type="term" value="F:oxidoreductase activity, acting on paired donors, with incorporation or reduction of molecular oxygen"/>
    <property type="evidence" value="ECO:0007669"/>
    <property type="project" value="InterPro"/>
</dbReference>
<keyword evidence="6 7" id="KW-0503">Monooxygenase</keyword>
<dbReference type="Gene3D" id="1.10.630.10">
    <property type="entry name" value="Cytochrome P450"/>
    <property type="match status" value="1"/>
</dbReference>
<dbReference type="InterPro" id="IPR002397">
    <property type="entry name" value="Cyt_P450_B"/>
</dbReference>
<reference evidence="8 9" key="1">
    <citation type="submission" date="2014-06" db="EMBL/GenBank/DDBJ databases">
        <title>Draft genome sequence of Paenibacillus sp. MSt1.</title>
        <authorList>
            <person name="Aw Y.K."/>
            <person name="Ong K.S."/>
            <person name="Gan H.M."/>
            <person name="Lee S.M."/>
        </authorList>
    </citation>
    <scope>NUCLEOTIDE SEQUENCE [LARGE SCALE GENOMIC DNA]</scope>
    <source>
        <strain evidence="8 9">MSt1</strain>
    </source>
</reference>
<dbReference type="InterPro" id="IPR001128">
    <property type="entry name" value="Cyt_P450"/>
</dbReference>
<dbReference type="GO" id="GO:0004497">
    <property type="term" value="F:monooxygenase activity"/>
    <property type="evidence" value="ECO:0007669"/>
    <property type="project" value="UniProtKB-KW"/>
</dbReference>
<dbReference type="InterPro" id="IPR017972">
    <property type="entry name" value="Cyt_P450_CS"/>
</dbReference>
<dbReference type="PRINTS" id="PR00359">
    <property type="entry name" value="BP450"/>
</dbReference>
<keyword evidence="5 7" id="KW-0408">Iron</keyword>
<dbReference type="AlphaFoldDB" id="A0A081NVZ7"/>
<dbReference type="PRINTS" id="PR00385">
    <property type="entry name" value="P450"/>
</dbReference>
<dbReference type="GO" id="GO:0020037">
    <property type="term" value="F:heme binding"/>
    <property type="evidence" value="ECO:0007669"/>
    <property type="project" value="InterPro"/>
</dbReference>
<gene>
    <name evidence="8" type="ORF">ET33_22200</name>
</gene>
<evidence type="ECO:0000256" key="3">
    <source>
        <dbReference type="ARBA" id="ARBA00022723"/>
    </source>
</evidence>
<dbReference type="PANTHER" id="PTHR46696">
    <property type="entry name" value="P450, PUTATIVE (EUROFUNG)-RELATED"/>
    <property type="match status" value="1"/>
</dbReference>
<protein>
    <submittedName>
        <fullName evidence="8">Cytochrome P450</fullName>
    </submittedName>
</protein>
<dbReference type="EMBL" id="JNVM01000033">
    <property type="protein sequence ID" value="KEQ22620.1"/>
    <property type="molecule type" value="Genomic_DNA"/>
</dbReference>
<dbReference type="SUPFAM" id="SSF48264">
    <property type="entry name" value="Cytochrome P450"/>
    <property type="match status" value="1"/>
</dbReference>
<dbReference type="eggNOG" id="COG2124">
    <property type="taxonomic scope" value="Bacteria"/>
</dbReference>
<dbReference type="PANTHER" id="PTHR46696:SF1">
    <property type="entry name" value="CYTOCHROME P450 YJIB-RELATED"/>
    <property type="match status" value="1"/>
</dbReference>
<accession>A0A081NVZ7</accession>
<evidence type="ECO:0000256" key="7">
    <source>
        <dbReference type="RuleBase" id="RU000461"/>
    </source>
</evidence>
<keyword evidence="4 7" id="KW-0560">Oxidoreductase</keyword>
<evidence type="ECO:0000256" key="5">
    <source>
        <dbReference type="ARBA" id="ARBA00023004"/>
    </source>
</evidence>
<dbReference type="GO" id="GO:0005506">
    <property type="term" value="F:iron ion binding"/>
    <property type="evidence" value="ECO:0007669"/>
    <property type="project" value="InterPro"/>
</dbReference>
<proteinExistence type="inferred from homology"/>
<dbReference type="PROSITE" id="PS00086">
    <property type="entry name" value="CYTOCHROME_P450"/>
    <property type="match status" value="1"/>
</dbReference>